<protein>
    <submittedName>
        <fullName evidence="4">Uncharacterized protein</fullName>
    </submittedName>
</protein>
<feature type="compositionally biased region" description="Polar residues" evidence="2">
    <location>
        <begin position="580"/>
        <end position="593"/>
    </location>
</feature>
<organism evidence="3 4">
    <name type="scientific">Acrobeloides nanus</name>
    <dbReference type="NCBI Taxonomy" id="290746"/>
    <lineage>
        <taxon>Eukaryota</taxon>
        <taxon>Metazoa</taxon>
        <taxon>Ecdysozoa</taxon>
        <taxon>Nematoda</taxon>
        <taxon>Chromadorea</taxon>
        <taxon>Rhabditida</taxon>
        <taxon>Tylenchina</taxon>
        <taxon>Cephalobomorpha</taxon>
        <taxon>Cephaloboidea</taxon>
        <taxon>Cephalobidae</taxon>
        <taxon>Acrobeloides</taxon>
    </lineage>
</organism>
<name>A0A914CGG7_9BILA</name>
<evidence type="ECO:0000256" key="1">
    <source>
        <dbReference type="SAM" id="Coils"/>
    </source>
</evidence>
<keyword evidence="3" id="KW-1185">Reference proteome</keyword>
<dbReference type="PANTHER" id="PTHR23159">
    <property type="entry name" value="CENTROSOMAL PROTEIN 2"/>
    <property type="match status" value="1"/>
</dbReference>
<evidence type="ECO:0000256" key="2">
    <source>
        <dbReference type="SAM" id="MobiDB-lite"/>
    </source>
</evidence>
<feature type="coiled-coil region" evidence="1">
    <location>
        <begin position="506"/>
        <end position="564"/>
    </location>
</feature>
<keyword evidence="1" id="KW-0175">Coiled coil</keyword>
<dbReference type="AlphaFoldDB" id="A0A914CGG7"/>
<sequence length="614" mass="72823">MEMKKTDNLITGLKDRQKVVPSVWTPLLKIWMSDLLKFESLSLSDEQLLKEQLDCAHATIAELQNALNTQTMRSDDNTQLLKTIARQQEQLIKVNKRCESLEMELANSQERNDLLEFQILELQEFSAGRTTPTPFITASVETDKYVDIDDCDIIAYAKMDPQTVFKAKNHLREMRRLAYLTEDDREFLAIVLQHMENLENKITLLETEQNMTRCELKRLELQKQDEIDELKRQLDEFSSKDKKKKALQQENEKLKKQIQKQEKLQEELRKKFQANEILIKEKNDKISQLENEIKNAYRCSEEKENELKRAKMQIEHLQRQIEEITKNHLADLEATKKHFEDRLKESFNFKNDLDKMRIAYDKVKEEKAQLEQKLQTFQKQSQEKIQKLDEELQNVRSAFDEERRRLEEEIKKAKTKNTELEKSNREYSNAYAKMEKEIAEALRKEKENNEKLRKELNDENEKLKKQLAEAYVEMEDLRSQIRPIGTQLERRYEEMRYRWDESLKKIHNFENLLKTANERIEELEAKSKSVESYVQEIEQLKTYNHELEEQFNAQMDIIAALKKKFIQMNGANNNKDHNSSESVGWTSNSTVNSLDDEVYSSEGSGSFKESRNHA</sequence>
<evidence type="ECO:0000313" key="4">
    <source>
        <dbReference type="WBParaSite" id="ACRNAN_scaffold10439.g14122.t1"/>
    </source>
</evidence>
<accession>A0A914CGG7</accession>
<feature type="coiled-coil region" evidence="1">
    <location>
        <begin position="353"/>
        <end position="480"/>
    </location>
</feature>
<dbReference type="PANTHER" id="PTHR23159:SF31">
    <property type="entry name" value="CENTROSOME-ASSOCIATED PROTEIN CEP250 ISOFORM X1"/>
    <property type="match status" value="1"/>
</dbReference>
<dbReference type="WBParaSite" id="ACRNAN_scaffold10439.g14122.t1">
    <property type="protein sequence ID" value="ACRNAN_scaffold10439.g14122.t1"/>
    <property type="gene ID" value="ACRNAN_scaffold10439.g14122"/>
</dbReference>
<reference evidence="4" key="1">
    <citation type="submission" date="2022-11" db="UniProtKB">
        <authorList>
            <consortium name="WormBaseParasite"/>
        </authorList>
    </citation>
    <scope>IDENTIFICATION</scope>
</reference>
<evidence type="ECO:0000313" key="3">
    <source>
        <dbReference type="Proteomes" id="UP000887540"/>
    </source>
</evidence>
<dbReference type="Proteomes" id="UP000887540">
    <property type="component" value="Unplaced"/>
</dbReference>
<feature type="region of interest" description="Disordered" evidence="2">
    <location>
        <begin position="572"/>
        <end position="614"/>
    </location>
</feature>
<proteinExistence type="predicted"/>
<feature type="coiled-coil region" evidence="1">
    <location>
        <begin position="46"/>
        <end position="118"/>
    </location>
</feature>
<feature type="coiled-coil region" evidence="1">
    <location>
        <begin position="188"/>
        <end position="327"/>
    </location>
</feature>